<comment type="catalytic activity">
    <reaction evidence="10">
        <text>L-threonyl-[protein] + ATP = O-phospho-L-threonyl-[protein] + ADP + H(+)</text>
        <dbReference type="Rhea" id="RHEA:46608"/>
        <dbReference type="Rhea" id="RHEA-COMP:11060"/>
        <dbReference type="Rhea" id="RHEA-COMP:11605"/>
        <dbReference type="ChEBI" id="CHEBI:15378"/>
        <dbReference type="ChEBI" id="CHEBI:30013"/>
        <dbReference type="ChEBI" id="CHEBI:30616"/>
        <dbReference type="ChEBI" id="CHEBI:61977"/>
        <dbReference type="ChEBI" id="CHEBI:456216"/>
        <dbReference type="EC" id="2.7.11.1"/>
    </reaction>
</comment>
<proteinExistence type="predicted"/>
<feature type="region of interest" description="Disordered" evidence="15">
    <location>
        <begin position="505"/>
        <end position="540"/>
    </location>
</feature>
<name>A0A9P1E4Z1_CUSEU</name>
<gene>
    <name evidence="17" type="ORF">CEURO_LOCUS7528</name>
</gene>
<keyword evidence="4" id="KW-0723">Serine/threonine-protein kinase</keyword>
<dbReference type="InterPro" id="IPR001245">
    <property type="entry name" value="Ser-Thr/Tyr_kinase_cat_dom"/>
</dbReference>
<protein>
    <recommendedName>
        <fullName evidence="2">non-specific serine/threonine protein kinase</fullName>
        <ecNumber evidence="2">2.7.11.1</ecNumber>
    </recommendedName>
</protein>
<evidence type="ECO:0000313" key="17">
    <source>
        <dbReference type="EMBL" id="CAH9080497.1"/>
    </source>
</evidence>
<sequence>MGNAESLVSQSPCEGSGDAAEENEDARMIEIEPKLLFCNSISLTVEEMQCLKLEENHTEEGLIKETEEEVLNLTKEDVEEVDKPALETLEEEDNEAEFAKEEMTENLLSEAERTSSNNGFLNGVLTNSDGKTHSQWYEFFRKLKKGPGVSLQTFHPSLYSFRKHSKKRSRKNMVLPQIDADVVPHFLETSWKVFSLSELEKATYNFNPEHLIGKGGYSEVYKGHLEDGRPVAVKRLMRGNPEEMTSDYLSELGILVHVNHPNVANIIGYGVEGGMYLVLPLSPHGSLATLLDGRDQKEKLSWCLRYNIALGTASGLAYLHEECHRRIIHRDIKASNVLLSEDFQPQISDFGLAKWLPDKWSHLTVSQFEGTFGYLPPEFFVHGVVDEKTDVYAFGVLLLEIISGRPALDQSNNSVVMWAKPLLLKKSFGELADPALEGSYDLEQMKDMAMVASLCLQQSSADRPPMSKVEKMLKGEESISHDIKKLQNRLSLKTHRPIELIKETILNTPKSSNDSPKSLNSTPKILCDDTKVRNEIPMEQ</sequence>
<dbReference type="GO" id="GO:0051020">
    <property type="term" value="F:GTPase binding"/>
    <property type="evidence" value="ECO:0007669"/>
    <property type="project" value="UniProtKB-ARBA"/>
</dbReference>
<dbReference type="SUPFAM" id="SSF56112">
    <property type="entry name" value="Protein kinase-like (PK-like)"/>
    <property type="match status" value="1"/>
</dbReference>
<reference evidence="17" key="1">
    <citation type="submission" date="2022-07" db="EMBL/GenBank/DDBJ databases">
        <authorList>
            <person name="Macas J."/>
            <person name="Novak P."/>
            <person name="Neumann P."/>
        </authorList>
    </citation>
    <scope>NUCLEOTIDE SEQUENCE</scope>
</reference>
<dbReference type="Gene3D" id="3.30.200.20">
    <property type="entry name" value="Phosphorylase Kinase, domain 1"/>
    <property type="match status" value="1"/>
</dbReference>
<comment type="subunit">
    <text evidence="12">Interacts with ARAC5 and ARAC10.</text>
</comment>
<feature type="coiled-coil region" evidence="14">
    <location>
        <begin position="56"/>
        <end position="106"/>
    </location>
</feature>
<evidence type="ECO:0000256" key="4">
    <source>
        <dbReference type="ARBA" id="ARBA00022527"/>
    </source>
</evidence>
<feature type="region of interest" description="Disordered" evidence="15">
    <location>
        <begin position="1"/>
        <end position="23"/>
    </location>
</feature>
<dbReference type="PROSITE" id="PS00107">
    <property type="entry name" value="PROTEIN_KINASE_ATP"/>
    <property type="match status" value="1"/>
</dbReference>
<dbReference type="GO" id="GO:0004674">
    <property type="term" value="F:protein serine/threonine kinase activity"/>
    <property type="evidence" value="ECO:0007669"/>
    <property type="project" value="UniProtKB-KW"/>
</dbReference>
<evidence type="ECO:0000256" key="9">
    <source>
        <dbReference type="ARBA" id="ARBA00022840"/>
    </source>
</evidence>
<dbReference type="PANTHER" id="PTHR47987:SF13">
    <property type="entry name" value="RECEPTOR-LIKE CYTOSOLIC SERINE_THREONINE-PROTEIN KINASE RBK2"/>
    <property type="match status" value="1"/>
</dbReference>
<feature type="compositionally biased region" description="Basic and acidic residues" evidence="15">
    <location>
        <begin position="526"/>
        <end position="540"/>
    </location>
</feature>
<dbReference type="AlphaFoldDB" id="A0A9P1E4Z1"/>
<comment type="catalytic activity">
    <reaction evidence="11">
        <text>L-seryl-[protein] + ATP = O-phospho-L-seryl-[protein] + ADP + H(+)</text>
        <dbReference type="Rhea" id="RHEA:17989"/>
        <dbReference type="Rhea" id="RHEA-COMP:9863"/>
        <dbReference type="Rhea" id="RHEA-COMP:11604"/>
        <dbReference type="ChEBI" id="CHEBI:15378"/>
        <dbReference type="ChEBI" id="CHEBI:29999"/>
        <dbReference type="ChEBI" id="CHEBI:30616"/>
        <dbReference type="ChEBI" id="CHEBI:83421"/>
        <dbReference type="ChEBI" id="CHEBI:456216"/>
        <dbReference type="EC" id="2.7.11.1"/>
    </reaction>
</comment>
<keyword evidence="18" id="KW-1185">Reference proteome</keyword>
<dbReference type="EMBL" id="CAMAPE010000013">
    <property type="protein sequence ID" value="CAH9080497.1"/>
    <property type="molecule type" value="Genomic_DNA"/>
</dbReference>
<dbReference type="InterPro" id="IPR011009">
    <property type="entry name" value="Kinase-like_dom_sf"/>
</dbReference>
<dbReference type="GO" id="GO:0005737">
    <property type="term" value="C:cytoplasm"/>
    <property type="evidence" value="ECO:0007669"/>
    <property type="project" value="UniProtKB-SubCell"/>
</dbReference>
<keyword evidence="3" id="KW-0963">Cytoplasm</keyword>
<evidence type="ECO:0000256" key="13">
    <source>
        <dbReference type="PROSITE-ProRule" id="PRU10141"/>
    </source>
</evidence>
<evidence type="ECO:0000256" key="7">
    <source>
        <dbReference type="ARBA" id="ARBA00022741"/>
    </source>
</evidence>
<dbReference type="InterPro" id="IPR000719">
    <property type="entry name" value="Prot_kinase_dom"/>
</dbReference>
<dbReference type="OrthoDB" id="4062651at2759"/>
<dbReference type="GO" id="GO:0005524">
    <property type="term" value="F:ATP binding"/>
    <property type="evidence" value="ECO:0007669"/>
    <property type="project" value="UniProtKB-UniRule"/>
</dbReference>
<evidence type="ECO:0000256" key="11">
    <source>
        <dbReference type="ARBA" id="ARBA00048679"/>
    </source>
</evidence>
<dbReference type="Pfam" id="PF07714">
    <property type="entry name" value="PK_Tyr_Ser-Thr"/>
    <property type="match status" value="1"/>
</dbReference>
<evidence type="ECO:0000256" key="6">
    <source>
        <dbReference type="ARBA" id="ARBA00022679"/>
    </source>
</evidence>
<evidence type="ECO:0000256" key="3">
    <source>
        <dbReference type="ARBA" id="ARBA00022490"/>
    </source>
</evidence>
<comment type="subcellular location">
    <subcellularLocation>
        <location evidence="1">Cytoplasm</location>
    </subcellularLocation>
</comment>
<organism evidence="17 18">
    <name type="scientific">Cuscuta europaea</name>
    <name type="common">European dodder</name>
    <dbReference type="NCBI Taxonomy" id="41803"/>
    <lineage>
        <taxon>Eukaryota</taxon>
        <taxon>Viridiplantae</taxon>
        <taxon>Streptophyta</taxon>
        <taxon>Embryophyta</taxon>
        <taxon>Tracheophyta</taxon>
        <taxon>Spermatophyta</taxon>
        <taxon>Magnoliopsida</taxon>
        <taxon>eudicotyledons</taxon>
        <taxon>Gunneridae</taxon>
        <taxon>Pentapetalae</taxon>
        <taxon>asterids</taxon>
        <taxon>lamiids</taxon>
        <taxon>Solanales</taxon>
        <taxon>Convolvulaceae</taxon>
        <taxon>Cuscuteae</taxon>
        <taxon>Cuscuta</taxon>
        <taxon>Cuscuta subgen. Cuscuta</taxon>
    </lineage>
</organism>
<feature type="binding site" evidence="13">
    <location>
        <position position="234"/>
    </location>
    <ligand>
        <name>ATP</name>
        <dbReference type="ChEBI" id="CHEBI:30616"/>
    </ligand>
</feature>
<dbReference type="PROSITE" id="PS00108">
    <property type="entry name" value="PROTEIN_KINASE_ST"/>
    <property type="match status" value="1"/>
</dbReference>
<keyword evidence="7 13" id="KW-0547">Nucleotide-binding</keyword>
<dbReference type="Gene3D" id="1.10.510.10">
    <property type="entry name" value="Transferase(Phosphotransferase) domain 1"/>
    <property type="match status" value="1"/>
</dbReference>
<evidence type="ECO:0000259" key="16">
    <source>
        <dbReference type="PROSITE" id="PS50011"/>
    </source>
</evidence>
<keyword evidence="6" id="KW-0808">Transferase</keyword>
<keyword evidence="8" id="KW-0418">Kinase</keyword>
<dbReference type="InterPro" id="IPR046958">
    <property type="entry name" value="RBK1/2/STUNTED"/>
</dbReference>
<evidence type="ECO:0000256" key="8">
    <source>
        <dbReference type="ARBA" id="ARBA00022777"/>
    </source>
</evidence>
<keyword evidence="14" id="KW-0175">Coiled coil</keyword>
<keyword evidence="5" id="KW-0597">Phosphoprotein</keyword>
<accession>A0A9P1E4Z1</accession>
<dbReference type="PANTHER" id="PTHR47987">
    <property type="entry name" value="OS08G0249100 PROTEIN"/>
    <property type="match status" value="1"/>
</dbReference>
<dbReference type="PROSITE" id="PS50011">
    <property type="entry name" value="PROTEIN_KINASE_DOM"/>
    <property type="match status" value="1"/>
</dbReference>
<dbReference type="SMART" id="SM00220">
    <property type="entry name" value="S_TKc"/>
    <property type="match status" value="1"/>
</dbReference>
<feature type="compositionally biased region" description="Polar residues" evidence="15">
    <location>
        <begin position="1"/>
        <end position="13"/>
    </location>
</feature>
<feature type="compositionally biased region" description="Polar residues" evidence="15">
    <location>
        <begin position="505"/>
        <end position="523"/>
    </location>
</feature>
<evidence type="ECO:0000256" key="15">
    <source>
        <dbReference type="SAM" id="MobiDB-lite"/>
    </source>
</evidence>
<dbReference type="FunFam" id="1.10.510.10:FF:000335">
    <property type="entry name" value="receptor-like cytosolic serine/threonine-protein kinase RBK2"/>
    <property type="match status" value="1"/>
</dbReference>
<evidence type="ECO:0000256" key="5">
    <source>
        <dbReference type="ARBA" id="ARBA00022553"/>
    </source>
</evidence>
<evidence type="ECO:0000313" key="18">
    <source>
        <dbReference type="Proteomes" id="UP001152484"/>
    </source>
</evidence>
<comment type="caution">
    <text evidence="17">The sequence shown here is derived from an EMBL/GenBank/DDBJ whole genome shotgun (WGS) entry which is preliminary data.</text>
</comment>
<dbReference type="InterPro" id="IPR008271">
    <property type="entry name" value="Ser/Thr_kinase_AS"/>
</dbReference>
<evidence type="ECO:0000256" key="12">
    <source>
        <dbReference type="ARBA" id="ARBA00063228"/>
    </source>
</evidence>
<evidence type="ECO:0000256" key="10">
    <source>
        <dbReference type="ARBA" id="ARBA00047899"/>
    </source>
</evidence>
<dbReference type="Proteomes" id="UP001152484">
    <property type="component" value="Unassembled WGS sequence"/>
</dbReference>
<feature type="domain" description="Protein kinase" evidence="16">
    <location>
        <begin position="206"/>
        <end position="479"/>
    </location>
</feature>
<evidence type="ECO:0000256" key="2">
    <source>
        <dbReference type="ARBA" id="ARBA00012513"/>
    </source>
</evidence>
<keyword evidence="9 13" id="KW-0067">ATP-binding</keyword>
<evidence type="ECO:0000256" key="1">
    <source>
        <dbReference type="ARBA" id="ARBA00004496"/>
    </source>
</evidence>
<dbReference type="EC" id="2.7.11.1" evidence="2"/>
<evidence type="ECO:0000256" key="14">
    <source>
        <dbReference type="SAM" id="Coils"/>
    </source>
</evidence>
<dbReference type="InterPro" id="IPR017441">
    <property type="entry name" value="Protein_kinase_ATP_BS"/>
</dbReference>